<keyword evidence="7" id="KW-0662">Pyridine nucleotide biosynthesis</keyword>
<dbReference type="InterPro" id="IPR003953">
    <property type="entry name" value="FAD-dep_OxRdtase_2_FAD-bd"/>
</dbReference>
<dbReference type="AlphaFoldDB" id="A0A1V4ITC0"/>
<evidence type="ECO:0000256" key="4">
    <source>
        <dbReference type="ARBA" id="ARBA00012173"/>
    </source>
</evidence>
<dbReference type="UniPathway" id="UPA00253">
    <property type="reaction ID" value="UER00326"/>
</dbReference>
<evidence type="ECO:0000256" key="6">
    <source>
        <dbReference type="ARBA" id="ARBA00022630"/>
    </source>
</evidence>
<dbReference type="InterPro" id="IPR027477">
    <property type="entry name" value="Succ_DH/fumarate_Rdtase_cat_sf"/>
</dbReference>
<dbReference type="Gene3D" id="3.90.700.10">
    <property type="entry name" value="Succinate dehydrogenase/fumarate reductase flavoprotein, catalytic domain"/>
    <property type="match status" value="1"/>
</dbReference>
<evidence type="ECO:0000256" key="10">
    <source>
        <dbReference type="ARBA" id="ARBA00030386"/>
    </source>
</evidence>
<comment type="similarity">
    <text evidence="3">Belongs to the FAD-dependent oxidoreductase 2 family. NadB subfamily.</text>
</comment>
<dbReference type="GO" id="GO:0008734">
    <property type="term" value="F:L-aspartate oxidase activity"/>
    <property type="evidence" value="ECO:0007669"/>
    <property type="project" value="UniProtKB-EC"/>
</dbReference>
<keyword evidence="6" id="KW-0285">Flavoprotein</keyword>
<dbReference type="SUPFAM" id="SSF56425">
    <property type="entry name" value="Succinate dehydrogenase/fumarate reductase flavoprotein, catalytic domain"/>
    <property type="match status" value="1"/>
</dbReference>
<comment type="pathway">
    <text evidence="2">Cofactor biosynthesis; NAD(+) biosynthesis; iminoaspartate from L-aspartate (oxidase route): step 1/1.</text>
</comment>
<evidence type="ECO:0000256" key="7">
    <source>
        <dbReference type="ARBA" id="ARBA00022642"/>
    </source>
</evidence>
<evidence type="ECO:0000256" key="11">
    <source>
        <dbReference type="ARBA" id="ARBA00048305"/>
    </source>
</evidence>
<feature type="domain" description="FAD-dependent oxidoreductase 2 FAD-binding" evidence="12">
    <location>
        <begin position="9"/>
        <end position="375"/>
    </location>
</feature>
<gene>
    <name evidence="13" type="primary">nadB</name>
    <name evidence="13" type="ORF">CLORY_14110</name>
</gene>
<evidence type="ECO:0000313" key="14">
    <source>
        <dbReference type="Proteomes" id="UP000190080"/>
    </source>
</evidence>
<dbReference type="FunFam" id="3.90.700.10:FF:000002">
    <property type="entry name" value="L-aspartate oxidase"/>
    <property type="match status" value="1"/>
</dbReference>
<keyword evidence="14" id="KW-1185">Reference proteome</keyword>
<comment type="caution">
    <text evidence="13">The sequence shown here is derived from an EMBL/GenBank/DDBJ whole genome shotgun (WGS) entry which is preliminary data.</text>
</comment>
<dbReference type="InterPro" id="IPR005288">
    <property type="entry name" value="NadB"/>
</dbReference>
<evidence type="ECO:0000313" key="13">
    <source>
        <dbReference type="EMBL" id="OPJ63045.1"/>
    </source>
</evidence>
<name>A0A1V4ITC0_9CLOT</name>
<dbReference type="Pfam" id="PF00890">
    <property type="entry name" value="FAD_binding_2"/>
    <property type="match status" value="1"/>
</dbReference>
<comment type="cofactor">
    <cofactor evidence="1">
        <name>FAD</name>
        <dbReference type="ChEBI" id="CHEBI:57692"/>
    </cofactor>
</comment>
<comment type="catalytic activity">
    <reaction evidence="11">
        <text>L-aspartate + O2 = iminosuccinate + H2O2</text>
        <dbReference type="Rhea" id="RHEA:25876"/>
        <dbReference type="ChEBI" id="CHEBI:15379"/>
        <dbReference type="ChEBI" id="CHEBI:16240"/>
        <dbReference type="ChEBI" id="CHEBI:29991"/>
        <dbReference type="ChEBI" id="CHEBI:77875"/>
        <dbReference type="EC" id="1.4.3.16"/>
    </reaction>
    <physiologicalReaction direction="left-to-right" evidence="11">
        <dbReference type="Rhea" id="RHEA:25877"/>
    </physiologicalReaction>
</comment>
<dbReference type="Gene3D" id="3.50.50.60">
    <property type="entry name" value="FAD/NAD(P)-binding domain"/>
    <property type="match status" value="1"/>
</dbReference>
<evidence type="ECO:0000259" key="12">
    <source>
        <dbReference type="Pfam" id="PF00890"/>
    </source>
</evidence>
<protein>
    <recommendedName>
        <fullName evidence="5">L-aspartate oxidase</fullName>
        <ecNumber evidence="4">1.4.3.16</ecNumber>
    </recommendedName>
    <alternativeName>
        <fullName evidence="10">Quinolinate synthase B</fullName>
    </alternativeName>
</protein>
<dbReference type="InterPro" id="IPR036188">
    <property type="entry name" value="FAD/NAD-bd_sf"/>
</dbReference>
<evidence type="ECO:0000256" key="3">
    <source>
        <dbReference type="ARBA" id="ARBA00008562"/>
    </source>
</evidence>
<evidence type="ECO:0000256" key="9">
    <source>
        <dbReference type="ARBA" id="ARBA00023002"/>
    </source>
</evidence>
<keyword evidence="9 13" id="KW-0560">Oxidoreductase</keyword>
<evidence type="ECO:0000256" key="5">
    <source>
        <dbReference type="ARBA" id="ARBA00021901"/>
    </source>
</evidence>
<evidence type="ECO:0000256" key="2">
    <source>
        <dbReference type="ARBA" id="ARBA00004950"/>
    </source>
</evidence>
<dbReference type="PANTHER" id="PTHR42716:SF2">
    <property type="entry name" value="L-ASPARTATE OXIDASE, CHLOROPLASTIC"/>
    <property type="match status" value="1"/>
</dbReference>
<dbReference type="SUPFAM" id="SSF51905">
    <property type="entry name" value="FAD/NAD(P)-binding domain"/>
    <property type="match status" value="1"/>
</dbReference>
<proteinExistence type="inferred from homology"/>
<dbReference type="EMBL" id="MZGV01000011">
    <property type="protein sequence ID" value="OPJ63045.1"/>
    <property type="molecule type" value="Genomic_DNA"/>
</dbReference>
<dbReference type="STRING" id="1450648.CLORY_14110"/>
<dbReference type="EC" id="1.4.3.16" evidence="4"/>
<dbReference type="Proteomes" id="UP000190080">
    <property type="component" value="Unassembled WGS sequence"/>
</dbReference>
<evidence type="ECO:0000256" key="8">
    <source>
        <dbReference type="ARBA" id="ARBA00022827"/>
    </source>
</evidence>
<accession>A0A1V4ITC0</accession>
<reference evidence="13 14" key="1">
    <citation type="submission" date="2017-03" db="EMBL/GenBank/DDBJ databases">
        <title>Genome sequence of Clostridium oryzae DSM 28571.</title>
        <authorList>
            <person name="Poehlein A."/>
            <person name="Daniel R."/>
        </authorList>
    </citation>
    <scope>NUCLEOTIDE SEQUENCE [LARGE SCALE GENOMIC DNA]</scope>
    <source>
        <strain evidence="13 14">DSM 28571</strain>
    </source>
</reference>
<keyword evidence="8" id="KW-0274">FAD</keyword>
<dbReference type="NCBIfam" id="NF004820">
    <property type="entry name" value="PRK06175.1"/>
    <property type="match status" value="1"/>
</dbReference>
<sequence>MIIMDINSDVLIVGTGAAALYCSLNLRKDLDVVMLCKSSITESNSYLAQGGIATALNDNDIKPFMEDTLTAGNNKNDLSAVKILCSESREVISSLIDLDVPFNRDSSTGNILYTREGAHRINRIVYCEDSTGKSVVETLLQHVKKRKNITIYDYTTVIDLLCKNDNCTGIVAFNQSGKQINFYAKTVILACGGIGGLFKNSTNQRTITGDGLFMALKHNIKLKDIQYIQFHPTALYEENPQSRRFLISESVRGEGGKLYNVKGKRFVNELLPRDVVAKAINEQISKYKCPYVFLDVSFLNKDFLLKRFPLINSECKKRGIDITKDMIPVSPAQHYFMGGIDVDKCSKTSMNNLYAVGEASCTGVHGSNRLASNSLLEGLVFSKRAAGDINNKIDNINIDTSNSAVISETLPQLSVKQQNLVIKELEKRCDFLNDEFFISRPSSPRCSERRYSMV</sequence>
<dbReference type="GO" id="GO:0033765">
    <property type="term" value="F:steroid dehydrogenase activity, acting on the CH-CH group of donors"/>
    <property type="evidence" value="ECO:0007669"/>
    <property type="project" value="UniProtKB-ARBA"/>
</dbReference>
<evidence type="ECO:0000256" key="1">
    <source>
        <dbReference type="ARBA" id="ARBA00001974"/>
    </source>
</evidence>
<organism evidence="13 14">
    <name type="scientific">Clostridium oryzae</name>
    <dbReference type="NCBI Taxonomy" id="1450648"/>
    <lineage>
        <taxon>Bacteria</taxon>
        <taxon>Bacillati</taxon>
        <taxon>Bacillota</taxon>
        <taxon>Clostridia</taxon>
        <taxon>Eubacteriales</taxon>
        <taxon>Clostridiaceae</taxon>
        <taxon>Clostridium</taxon>
    </lineage>
</organism>
<dbReference type="PANTHER" id="PTHR42716">
    <property type="entry name" value="L-ASPARTATE OXIDASE"/>
    <property type="match status" value="1"/>
</dbReference>
<dbReference type="GO" id="GO:0034628">
    <property type="term" value="P:'de novo' NAD+ biosynthetic process from L-aspartate"/>
    <property type="evidence" value="ECO:0007669"/>
    <property type="project" value="TreeGrafter"/>
</dbReference>